<evidence type="ECO:0000259" key="2">
    <source>
        <dbReference type="Pfam" id="PF22725"/>
    </source>
</evidence>
<dbReference type="PANTHER" id="PTHR43377:SF6">
    <property type="entry name" value="GFO_IDH_MOCA-LIKE OXIDOREDUCTASE N-TERMINAL DOMAIN-CONTAINING PROTEIN"/>
    <property type="match status" value="1"/>
</dbReference>
<accession>A0A5K8A082</accession>
<feature type="domain" description="GFO/IDH/MocA-like oxidoreductase" evidence="2">
    <location>
        <begin position="129"/>
        <end position="238"/>
    </location>
</feature>
<sequence length="337" mass="37728">MIRVGIIGCGYWGPNLIRNFMQIGRSNVVRVADLDQDRLNHMKTLYPSIEVTTNHEEIIDDASIDAVAIATPVHTHHKLAKQALTADKHVFVEKPITSTSEQARELIDLAGQNGSKLMVGHTFLFTAAVQKMKAIIESGELGDIYYISSQRLNLGLFQPDINVIWDLAPHDISIITYLLGRQPHTITAVGTPHVNDTIEDVAQMTMQFPGSLLAFLSVSWLDPDKVRRMTVVGSKKMMVYDDVQPTEKIRLYDKGVEGPKHYDSFAEFHYSYKYGDIVIPKIEGKEPINVELNHFLDAIENDTQPICNGLRGLEVVKILEASQQSLQNGNVPVQLEK</sequence>
<evidence type="ECO:0000259" key="1">
    <source>
        <dbReference type="Pfam" id="PF01408"/>
    </source>
</evidence>
<feature type="domain" description="Gfo/Idh/MocA-like oxidoreductase N-terminal" evidence="1">
    <location>
        <begin position="2"/>
        <end position="121"/>
    </location>
</feature>
<dbReference type="SUPFAM" id="SSF55347">
    <property type="entry name" value="Glyceraldehyde-3-phosphate dehydrogenase-like, C-terminal domain"/>
    <property type="match status" value="1"/>
</dbReference>
<name>A0A5K8A082_9BACT</name>
<dbReference type="InterPro" id="IPR036291">
    <property type="entry name" value="NAD(P)-bd_dom_sf"/>
</dbReference>
<dbReference type="InterPro" id="IPR051450">
    <property type="entry name" value="Gfo/Idh/MocA_Oxidoreductases"/>
</dbReference>
<dbReference type="RefSeq" id="WP_155313555.1">
    <property type="nucleotide sequence ID" value="NZ_AP021876.1"/>
</dbReference>
<dbReference type="PANTHER" id="PTHR43377">
    <property type="entry name" value="BILIVERDIN REDUCTASE A"/>
    <property type="match status" value="1"/>
</dbReference>
<dbReference type="EMBL" id="AP021876">
    <property type="protein sequence ID" value="BBO85858.1"/>
    <property type="molecule type" value="Genomic_DNA"/>
</dbReference>
<reference evidence="3 4" key="1">
    <citation type="submission" date="2019-11" db="EMBL/GenBank/DDBJ databases">
        <title>Comparative genomics of hydrocarbon-degrading Desulfosarcina strains.</title>
        <authorList>
            <person name="Watanabe M."/>
            <person name="Kojima H."/>
            <person name="Fukui M."/>
        </authorList>
    </citation>
    <scope>NUCLEOTIDE SEQUENCE [LARGE SCALE GENOMIC DNA]</scope>
    <source>
        <strain evidence="3 4">28bB2T</strain>
    </source>
</reference>
<dbReference type="KEGG" id="dov:DSCO28_64240"/>
<proteinExistence type="predicted"/>
<dbReference type="AlphaFoldDB" id="A0A5K8A082"/>
<dbReference type="Pfam" id="PF01408">
    <property type="entry name" value="GFO_IDH_MocA"/>
    <property type="match status" value="1"/>
</dbReference>
<dbReference type="SUPFAM" id="SSF51735">
    <property type="entry name" value="NAD(P)-binding Rossmann-fold domains"/>
    <property type="match status" value="1"/>
</dbReference>
<dbReference type="InterPro" id="IPR000683">
    <property type="entry name" value="Gfo/Idh/MocA-like_OxRdtase_N"/>
</dbReference>
<dbReference type="Proteomes" id="UP000425960">
    <property type="component" value="Chromosome"/>
</dbReference>
<dbReference type="Gene3D" id="3.40.50.720">
    <property type="entry name" value="NAD(P)-binding Rossmann-like Domain"/>
    <property type="match status" value="1"/>
</dbReference>
<evidence type="ECO:0000313" key="4">
    <source>
        <dbReference type="Proteomes" id="UP000425960"/>
    </source>
</evidence>
<dbReference type="InterPro" id="IPR055170">
    <property type="entry name" value="GFO_IDH_MocA-like_dom"/>
</dbReference>
<gene>
    <name evidence="3" type="ORF">DSCO28_64240</name>
</gene>
<protein>
    <submittedName>
        <fullName evidence="3">Oxidoreductase</fullName>
    </submittedName>
</protein>
<dbReference type="Pfam" id="PF22725">
    <property type="entry name" value="GFO_IDH_MocA_C3"/>
    <property type="match status" value="1"/>
</dbReference>
<evidence type="ECO:0000313" key="3">
    <source>
        <dbReference type="EMBL" id="BBO85858.1"/>
    </source>
</evidence>
<dbReference type="GO" id="GO:0000166">
    <property type="term" value="F:nucleotide binding"/>
    <property type="evidence" value="ECO:0007669"/>
    <property type="project" value="InterPro"/>
</dbReference>
<dbReference type="Gene3D" id="3.30.360.10">
    <property type="entry name" value="Dihydrodipicolinate Reductase, domain 2"/>
    <property type="match status" value="1"/>
</dbReference>
<organism evidence="3 4">
    <name type="scientific">Desulfosarcina ovata subsp. sediminis</name>
    <dbReference type="NCBI Taxonomy" id="885957"/>
    <lineage>
        <taxon>Bacteria</taxon>
        <taxon>Pseudomonadati</taxon>
        <taxon>Thermodesulfobacteriota</taxon>
        <taxon>Desulfobacteria</taxon>
        <taxon>Desulfobacterales</taxon>
        <taxon>Desulfosarcinaceae</taxon>
        <taxon>Desulfosarcina</taxon>
    </lineage>
</organism>